<evidence type="ECO:0000256" key="1">
    <source>
        <dbReference type="SAM" id="Phobius"/>
    </source>
</evidence>
<sequence>MAASTYTLTAQPRIESLDVLRGVAVLGIFFLNIYAFAVPEMWFYYPASVEHWSIWDQWVMWFTLTFGAEKFLTMLSVLFGGSVALFASRSIAYAELTQQHRRRMAVLATLGLLHAYGLWFGDILFHYALCGFIIWWLRDLHIRTQAILAAVLLSVPPLLSLLVVQSVPHWTPEQRVDFLLLVQANPAQVQQEIAAYTSGWLQQWPQRSGQAWESHTEVLLGYTLWRTLGLMLIGGMLVRLGWLNAAAVGRYRAVCLGALLAGTLLSGYGAATSIWYASNTVTEHLLQPLLNYFGSLLMAIGYMWLVVIWGSRTPHQNLTRRVNSVGRLALSVYLLQTLVATTLFYGHGFAQFGQWPPVALVAMVIVFTGLTLLGAAWWLNRFNQGPMEWLWRRCSYRAAYRTAK</sequence>
<name>A0AB38YHL7_9GAMM</name>
<feature type="transmembrane region" description="Helical" evidence="1">
    <location>
        <begin position="113"/>
        <end position="137"/>
    </location>
</feature>
<keyword evidence="1" id="KW-0472">Membrane</keyword>
<dbReference type="InterPro" id="IPR007349">
    <property type="entry name" value="DUF418"/>
</dbReference>
<organism evidence="3">
    <name type="scientific">Salinispirillum sp. LH 10-3-1</name>
    <dbReference type="NCBI Taxonomy" id="2952525"/>
    <lineage>
        <taxon>Bacteria</taxon>
        <taxon>Pseudomonadati</taxon>
        <taxon>Pseudomonadota</taxon>
        <taxon>Gammaproteobacteria</taxon>
        <taxon>Oceanospirillales</taxon>
        <taxon>Saccharospirillaceae</taxon>
        <taxon>Salinispirillum</taxon>
    </lineage>
</organism>
<dbReference type="Pfam" id="PF04235">
    <property type="entry name" value="DUF418"/>
    <property type="match status" value="1"/>
</dbReference>
<accession>A0AB38YHL7</accession>
<dbReference type="InterPro" id="IPR052529">
    <property type="entry name" value="Bact_Transport_Assoc"/>
</dbReference>
<protein>
    <submittedName>
        <fullName evidence="3">DUF418 domain-containing protein</fullName>
    </submittedName>
</protein>
<feature type="transmembrane region" description="Helical" evidence="1">
    <location>
        <begin position="328"/>
        <end position="346"/>
    </location>
</feature>
<feature type="domain" description="DUF418" evidence="2">
    <location>
        <begin position="237"/>
        <end position="397"/>
    </location>
</feature>
<dbReference type="PANTHER" id="PTHR30590">
    <property type="entry name" value="INNER MEMBRANE PROTEIN"/>
    <property type="match status" value="1"/>
</dbReference>
<evidence type="ECO:0000259" key="2">
    <source>
        <dbReference type="Pfam" id="PF04235"/>
    </source>
</evidence>
<dbReference type="RefSeq" id="WP_304995621.1">
    <property type="nucleotide sequence ID" value="NZ_CP101717.1"/>
</dbReference>
<feature type="transmembrane region" description="Helical" evidence="1">
    <location>
        <begin position="358"/>
        <end position="379"/>
    </location>
</feature>
<keyword evidence="1" id="KW-1133">Transmembrane helix</keyword>
<gene>
    <name evidence="3" type="ORF">NFC81_00735</name>
</gene>
<evidence type="ECO:0000313" key="3">
    <source>
        <dbReference type="EMBL" id="WLD58335.1"/>
    </source>
</evidence>
<feature type="transmembrane region" description="Helical" evidence="1">
    <location>
        <begin position="254"/>
        <end position="277"/>
    </location>
</feature>
<dbReference type="PANTHER" id="PTHR30590:SF2">
    <property type="entry name" value="INNER MEMBRANE PROTEIN"/>
    <property type="match status" value="1"/>
</dbReference>
<keyword evidence="1" id="KW-0812">Transmembrane</keyword>
<feature type="transmembrane region" description="Helical" evidence="1">
    <location>
        <begin position="19"/>
        <end position="37"/>
    </location>
</feature>
<feature type="transmembrane region" description="Helical" evidence="1">
    <location>
        <begin position="289"/>
        <end position="307"/>
    </location>
</feature>
<feature type="transmembrane region" description="Helical" evidence="1">
    <location>
        <begin position="224"/>
        <end position="242"/>
    </location>
</feature>
<dbReference type="AlphaFoldDB" id="A0AB38YHL7"/>
<feature type="transmembrane region" description="Helical" evidence="1">
    <location>
        <begin position="71"/>
        <end position="93"/>
    </location>
</feature>
<dbReference type="EMBL" id="CP101717">
    <property type="protein sequence ID" value="WLD58335.1"/>
    <property type="molecule type" value="Genomic_DNA"/>
</dbReference>
<proteinExistence type="predicted"/>
<reference evidence="3" key="1">
    <citation type="submission" date="2022-07" db="EMBL/GenBank/DDBJ databases">
        <title>Complete genome sequence of Salinispirillum sp. LH10-3-1 capable of multiple carbohydrate inversion isolated from a soda lake.</title>
        <authorList>
            <person name="Liu J."/>
            <person name="Zhai Y."/>
            <person name="Zhang H."/>
            <person name="Yang H."/>
            <person name="Qu J."/>
            <person name="Li J."/>
        </authorList>
    </citation>
    <scope>NUCLEOTIDE SEQUENCE</scope>
    <source>
        <strain evidence="3">LH 10-3-1</strain>
    </source>
</reference>